<organism evidence="1">
    <name type="scientific">Arundo donax</name>
    <name type="common">Giant reed</name>
    <name type="synonym">Donax arundinaceus</name>
    <dbReference type="NCBI Taxonomy" id="35708"/>
    <lineage>
        <taxon>Eukaryota</taxon>
        <taxon>Viridiplantae</taxon>
        <taxon>Streptophyta</taxon>
        <taxon>Embryophyta</taxon>
        <taxon>Tracheophyta</taxon>
        <taxon>Spermatophyta</taxon>
        <taxon>Magnoliopsida</taxon>
        <taxon>Liliopsida</taxon>
        <taxon>Poales</taxon>
        <taxon>Poaceae</taxon>
        <taxon>PACMAD clade</taxon>
        <taxon>Arundinoideae</taxon>
        <taxon>Arundineae</taxon>
        <taxon>Arundo</taxon>
    </lineage>
</organism>
<protein>
    <submittedName>
        <fullName evidence="1">Uncharacterized protein</fullName>
    </submittedName>
</protein>
<dbReference type="EMBL" id="GBRH01202075">
    <property type="protein sequence ID" value="JAD95820.1"/>
    <property type="molecule type" value="Transcribed_RNA"/>
</dbReference>
<reference evidence="1" key="1">
    <citation type="submission" date="2014-09" db="EMBL/GenBank/DDBJ databases">
        <authorList>
            <person name="Magalhaes I.L.F."/>
            <person name="Oliveira U."/>
            <person name="Santos F.R."/>
            <person name="Vidigal T.H.D.A."/>
            <person name="Brescovit A.D."/>
            <person name="Santos A.J."/>
        </authorList>
    </citation>
    <scope>NUCLEOTIDE SEQUENCE</scope>
    <source>
        <tissue evidence="1">Shoot tissue taken approximately 20 cm above the soil surface</tissue>
    </source>
</reference>
<reference evidence="1" key="2">
    <citation type="journal article" date="2015" name="Data Brief">
        <title>Shoot transcriptome of the giant reed, Arundo donax.</title>
        <authorList>
            <person name="Barrero R.A."/>
            <person name="Guerrero F.D."/>
            <person name="Moolhuijzen P."/>
            <person name="Goolsby J.A."/>
            <person name="Tidwell J."/>
            <person name="Bellgard S.E."/>
            <person name="Bellgard M.I."/>
        </authorList>
    </citation>
    <scope>NUCLEOTIDE SEQUENCE</scope>
    <source>
        <tissue evidence="1">Shoot tissue taken approximately 20 cm above the soil surface</tissue>
    </source>
</reference>
<evidence type="ECO:0000313" key="1">
    <source>
        <dbReference type="EMBL" id="JAD95820.1"/>
    </source>
</evidence>
<accession>A0A0A9ED66</accession>
<dbReference type="AlphaFoldDB" id="A0A0A9ED66"/>
<name>A0A0A9ED66_ARUDO</name>
<sequence>MQPANNRARGFEQTMAAAKYRENYVSQTTLPFNLVECDLAKAQVLHQSQLASSASLCPSPLLVLLPGPALKAHQFVLVGW</sequence>
<proteinExistence type="predicted"/>